<feature type="chain" id="PRO_5042167669" evidence="1">
    <location>
        <begin position="22"/>
        <end position="102"/>
    </location>
</feature>
<dbReference type="InterPro" id="IPR036770">
    <property type="entry name" value="Ankyrin_rpt-contain_sf"/>
</dbReference>
<accession>A0AAD8N0Q7</accession>
<keyword evidence="3" id="KW-1185">Reference proteome</keyword>
<reference evidence="2" key="1">
    <citation type="submission" date="2023-02" db="EMBL/GenBank/DDBJ databases">
        <title>Genome of toxic invasive species Heracleum sosnowskyi carries increased number of genes despite the absence of recent whole-genome duplications.</title>
        <authorList>
            <person name="Schelkunov M."/>
            <person name="Shtratnikova V."/>
            <person name="Makarenko M."/>
            <person name="Klepikova A."/>
            <person name="Omelchenko D."/>
            <person name="Novikova G."/>
            <person name="Obukhova E."/>
            <person name="Bogdanov V."/>
            <person name="Penin A."/>
            <person name="Logacheva M."/>
        </authorList>
    </citation>
    <scope>NUCLEOTIDE SEQUENCE</scope>
    <source>
        <strain evidence="2">Hsosn_3</strain>
        <tissue evidence="2">Leaf</tissue>
    </source>
</reference>
<evidence type="ECO:0000313" key="3">
    <source>
        <dbReference type="Proteomes" id="UP001237642"/>
    </source>
</evidence>
<dbReference type="Gene3D" id="1.25.40.20">
    <property type="entry name" value="Ankyrin repeat-containing domain"/>
    <property type="match status" value="1"/>
</dbReference>
<comment type="caution">
    <text evidence="2">The sequence shown here is derived from an EMBL/GenBank/DDBJ whole genome shotgun (WGS) entry which is preliminary data.</text>
</comment>
<sequence>MSEKATIALVMICVSLDGCFGDDIGLLQLWRACMTLLKFVLTDPEQNTFLHVAARYGQHNLTTYIAYEFSQLLTCRNHRGDSALHLATRAGQLMFCCELEKY</sequence>
<evidence type="ECO:0000313" key="2">
    <source>
        <dbReference type="EMBL" id="KAK1390648.1"/>
    </source>
</evidence>
<protein>
    <submittedName>
        <fullName evidence="2">Uncharacterized protein</fullName>
    </submittedName>
</protein>
<dbReference type="SUPFAM" id="SSF48403">
    <property type="entry name" value="Ankyrin repeat"/>
    <property type="match status" value="1"/>
</dbReference>
<keyword evidence="1" id="KW-0732">Signal</keyword>
<organism evidence="2 3">
    <name type="scientific">Heracleum sosnowskyi</name>
    <dbReference type="NCBI Taxonomy" id="360622"/>
    <lineage>
        <taxon>Eukaryota</taxon>
        <taxon>Viridiplantae</taxon>
        <taxon>Streptophyta</taxon>
        <taxon>Embryophyta</taxon>
        <taxon>Tracheophyta</taxon>
        <taxon>Spermatophyta</taxon>
        <taxon>Magnoliopsida</taxon>
        <taxon>eudicotyledons</taxon>
        <taxon>Gunneridae</taxon>
        <taxon>Pentapetalae</taxon>
        <taxon>asterids</taxon>
        <taxon>campanulids</taxon>
        <taxon>Apiales</taxon>
        <taxon>Apiaceae</taxon>
        <taxon>Apioideae</taxon>
        <taxon>apioid superclade</taxon>
        <taxon>Tordylieae</taxon>
        <taxon>Tordyliinae</taxon>
        <taxon>Heracleum</taxon>
    </lineage>
</organism>
<gene>
    <name evidence="2" type="ORF">POM88_018826</name>
</gene>
<dbReference type="EMBL" id="JAUIZM010000004">
    <property type="protein sequence ID" value="KAK1390648.1"/>
    <property type="molecule type" value="Genomic_DNA"/>
</dbReference>
<reference evidence="2" key="2">
    <citation type="submission" date="2023-05" db="EMBL/GenBank/DDBJ databases">
        <authorList>
            <person name="Schelkunov M.I."/>
        </authorList>
    </citation>
    <scope>NUCLEOTIDE SEQUENCE</scope>
    <source>
        <strain evidence="2">Hsosn_3</strain>
        <tissue evidence="2">Leaf</tissue>
    </source>
</reference>
<dbReference type="Proteomes" id="UP001237642">
    <property type="component" value="Unassembled WGS sequence"/>
</dbReference>
<evidence type="ECO:0000256" key="1">
    <source>
        <dbReference type="SAM" id="SignalP"/>
    </source>
</evidence>
<name>A0AAD8N0Q7_9APIA</name>
<dbReference type="AlphaFoldDB" id="A0AAD8N0Q7"/>
<feature type="signal peptide" evidence="1">
    <location>
        <begin position="1"/>
        <end position="21"/>
    </location>
</feature>
<proteinExistence type="predicted"/>